<dbReference type="OMA" id="NSANCFR"/>
<keyword evidence="3" id="KW-1185">Reference proteome</keyword>
<dbReference type="AlphaFoldDB" id="R7VFM0"/>
<evidence type="ECO:0008006" key="4">
    <source>
        <dbReference type="Google" id="ProtNLM"/>
    </source>
</evidence>
<evidence type="ECO:0000313" key="3">
    <source>
        <dbReference type="Proteomes" id="UP000014760"/>
    </source>
</evidence>
<protein>
    <recommendedName>
        <fullName evidence="4">Nucleotide-diphospho-sugar transferase domain-containing protein</fullName>
    </recommendedName>
</protein>
<dbReference type="InterPro" id="IPR012444">
    <property type="entry name" value="DUF1647"/>
</dbReference>
<dbReference type="HOGENOM" id="CLU_039554_1_0_1"/>
<dbReference type="EnsemblMetazoa" id="CapteT207080">
    <property type="protein sequence ID" value="CapteP207080"/>
    <property type="gene ID" value="CapteG207080"/>
</dbReference>
<dbReference type="EMBL" id="KB292507">
    <property type="protein sequence ID" value="ELU17414.1"/>
    <property type="molecule type" value="Genomic_DNA"/>
</dbReference>
<evidence type="ECO:0000313" key="2">
    <source>
        <dbReference type="EnsemblMetazoa" id="CapteP207080"/>
    </source>
</evidence>
<dbReference type="Proteomes" id="UP000014760">
    <property type="component" value="Unassembled WGS sequence"/>
</dbReference>
<accession>R7VFM0</accession>
<name>R7VFM0_CAPTE</name>
<proteinExistence type="predicted"/>
<dbReference type="FunCoup" id="R7VFM0">
    <property type="interactions" value="93"/>
</dbReference>
<evidence type="ECO:0000313" key="1">
    <source>
        <dbReference type="EMBL" id="ELU17414.1"/>
    </source>
</evidence>
<dbReference type="OrthoDB" id="5954868at2759"/>
<dbReference type="PANTHER" id="PTHR31389">
    <property type="entry name" value="LD39211P"/>
    <property type="match status" value="1"/>
</dbReference>
<gene>
    <name evidence="1" type="ORF">CAPTEDRAFT_207080</name>
</gene>
<sequence length="362" mass="41217">MLVVDEFLSVTPLASQHKNYEANIADLTLYVKQELSNALSNISALTNTQHKVATTPVPNPKPNYLQYTWHNGQKVLIGKEFRIPGELLDALGLPFKGPFVKLDEKNAEDFVFVTIASENHFDESIDAVALAQKLFPEHHIYFYDLGLTSPQVNLVKSWCRVTLVKFNYSMYPSHVRYLTNYAFKALAALDALKKANAIMWMDASFRLQTSNLTLIYNMAIQNGGVAQFFRSPHSIFAATDPKMFEYLVTDIEATKNTTMFGANSMLLYKTEIVYTRILHWWFLCALDQECIAPLWSSNICLPSADMRTVRVGQCHRQDQSAINILIANLNDFDPTRYVPEDRKKFVRLCKTGKVRLYNGTVC</sequence>
<dbReference type="Pfam" id="PF07801">
    <property type="entry name" value="DUF1647"/>
    <property type="match status" value="1"/>
</dbReference>
<reference evidence="2" key="3">
    <citation type="submission" date="2015-06" db="UniProtKB">
        <authorList>
            <consortium name="EnsemblMetazoa"/>
        </authorList>
    </citation>
    <scope>IDENTIFICATION</scope>
</reference>
<organism evidence="1">
    <name type="scientific">Capitella teleta</name>
    <name type="common">Polychaete worm</name>
    <dbReference type="NCBI Taxonomy" id="283909"/>
    <lineage>
        <taxon>Eukaryota</taxon>
        <taxon>Metazoa</taxon>
        <taxon>Spiralia</taxon>
        <taxon>Lophotrochozoa</taxon>
        <taxon>Annelida</taxon>
        <taxon>Polychaeta</taxon>
        <taxon>Sedentaria</taxon>
        <taxon>Scolecida</taxon>
        <taxon>Capitellidae</taxon>
        <taxon>Capitella</taxon>
    </lineage>
</organism>
<reference evidence="3" key="1">
    <citation type="submission" date="2012-12" db="EMBL/GenBank/DDBJ databases">
        <authorList>
            <person name="Hellsten U."/>
            <person name="Grimwood J."/>
            <person name="Chapman J.A."/>
            <person name="Shapiro H."/>
            <person name="Aerts A."/>
            <person name="Otillar R.P."/>
            <person name="Terry A.Y."/>
            <person name="Boore J.L."/>
            <person name="Simakov O."/>
            <person name="Marletaz F."/>
            <person name="Cho S.-J."/>
            <person name="Edsinger-Gonzales E."/>
            <person name="Havlak P."/>
            <person name="Kuo D.-H."/>
            <person name="Larsson T."/>
            <person name="Lv J."/>
            <person name="Arendt D."/>
            <person name="Savage R."/>
            <person name="Osoegawa K."/>
            <person name="de Jong P."/>
            <person name="Lindberg D.R."/>
            <person name="Seaver E.C."/>
            <person name="Weisblat D.A."/>
            <person name="Putnam N.H."/>
            <person name="Grigoriev I.V."/>
            <person name="Rokhsar D.S."/>
        </authorList>
    </citation>
    <scope>NUCLEOTIDE SEQUENCE</scope>
    <source>
        <strain evidence="3">I ESC-2004</strain>
    </source>
</reference>
<dbReference type="EMBL" id="AMQN01004062">
    <property type="status" value="NOT_ANNOTATED_CDS"/>
    <property type="molecule type" value="Genomic_DNA"/>
</dbReference>
<reference evidence="1 3" key="2">
    <citation type="journal article" date="2013" name="Nature">
        <title>Insights into bilaterian evolution from three spiralian genomes.</title>
        <authorList>
            <person name="Simakov O."/>
            <person name="Marletaz F."/>
            <person name="Cho S.J."/>
            <person name="Edsinger-Gonzales E."/>
            <person name="Havlak P."/>
            <person name="Hellsten U."/>
            <person name="Kuo D.H."/>
            <person name="Larsson T."/>
            <person name="Lv J."/>
            <person name="Arendt D."/>
            <person name="Savage R."/>
            <person name="Osoegawa K."/>
            <person name="de Jong P."/>
            <person name="Grimwood J."/>
            <person name="Chapman J.A."/>
            <person name="Shapiro H."/>
            <person name="Aerts A."/>
            <person name="Otillar R.P."/>
            <person name="Terry A.Y."/>
            <person name="Boore J.L."/>
            <person name="Grigoriev I.V."/>
            <person name="Lindberg D.R."/>
            <person name="Seaver E.C."/>
            <person name="Weisblat D.A."/>
            <person name="Putnam N.H."/>
            <person name="Rokhsar D.S."/>
        </authorList>
    </citation>
    <scope>NUCLEOTIDE SEQUENCE</scope>
    <source>
        <strain evidence="1 3">I ESC-2004</strain>
    </source>
</reference>
<dbReference type="PANTHER" id="PTHR31389:SF4">
    <property type="entry name" value="LD39211P"/>
    <property type="match status" value="1"/>
</dbReference>